<evidence type="ECO:0000313" key="1">
    <source>
        <dbReference type="EMBL" id="DAE13863.1"/>
    </source>
</evidence>
<organism evidence="1">
    <name type="scientific">Myoviridae sp. ctAys2</name>
    <dbReference type="NCBI Taxonomy" id="2825044"/>
    <lineage>
        <taxon>Viruses</taxon>
        <taxon>Duplodnaviria</taxon>
        <taxon>Heunggongvirae</taxon>
        <taxon>Uroviricota</taxon>
        <taxon>Caudoviricetes</taxon>
    </lineage>
</organism>
<sequence>MNRHLNFRYFKGCSVTRHLNTVTQRKIAFGTLTIIYLLRQPRGRPYHPLRVLGRG</sequence>
<protein>
    <submittedName>
        <fullName evidence="1">Uncharacterized protein</fullName>
    </submittedName>
</protein>
<accession>A0A8S5Q3F2</accession>
<dbReference type="EMBL" id="BK015571">
    <property type="protein sequence ID" value="DAE13863.1"/>
    <property type="molecule type" value="Genomic_DNA"/>
</dbReference>
<name>A0A8S5Q3F2_9CAUD</name>
<proteinExistence type="predicted"/>
<reference evidence="1" key="1">
    <citation type="journal article" date="2021" name="Proc. Natl. Acad. Sci. U.S.A.">
        <title>A Catalog of Tens of Thousands of Viruses from Human Metagenomes Reveals Hidden Associations with Chronic Diseases.</title>
        <authorList>
            <person name="Tisza M.J."/>
            <person name="Buck C.B."/>
        </authorList>
    </citation>
    <scope>NUCLEOTIDE SEQUENCE</scope>
    <source>
        <strain evidence="1">CtAys2</strain>
    </source>
</reference>